<comment type="similarity">
    <text evidence="1">Belongs to the YciI family.</text>
</comment>
<gene>
    <name evidence="3" type="ORF">QWM81_01745</name>
</gene>
<dbReference type="Gene3D" id="3.30.70.1060">
    <property type="entry name" value="Dimeric alpha+beta barrel"/>
    <property type="match status" value="1"/>
</dbReference>
<sequence>MKYLIMMYPNAEVMDALSEEERNAVFQGHGEFMTKIKETGEFVGTVALAGTDESSVVRVRDGVPAVTDGPYAESKEFMGGYYVVDVKDRDRAHEVAAMIPDAAVEGLGIEVRPIIFEDTSA</sequence>
<evidence type="ECO:0000256" key="1">
    <source>
        <dbReference type="ARBA" id="ARBA00007689"/>
    </source>
</evidence>
<reference evidence="3" key="1">
    <citation type="submission" date="2023-06" db="EMBL/GenBank/DDBJ databases">
        <title>WGS-Sequencing of Streptomyces ficellus isolate 21 collected from sand in Gara Djebilet Iron Mine in Algeria.</title>
        <authorList>
            <person name="Zegers G.P."/>
            <person name="Gomez A."/>
            <person name="Gueddou A."/>
            <person name="Zahara A.F."/>
            <person name="Worth M."/>
            <person name="Sevigny J.L."/>
            <person name="Tisa L."/>
        </authorList>
    </citation>
    <scope>NUCLEOTIDE SEQUENCE</scope>
    <source>
        <strain evidence="3">AS11</strain>
    </source>
</reference>
<evidence type="ECO:0000313" key="4">
    <source>
        <dbReference type="Proteomes" id="UP001174050"/>
    </source>
</evidence>
<comment type="caution">
    <text evidence="3">The sequence shown here is derived from an EMBL/GenBank/DDBJ whole genome shotgun (WGS) entry which is preliminary data.</text>
</comment>
<feature type="domain" description="YCII-related" evidence="2">
    <location>
        <begin position="1"/>
        <end position="114"/>
    </location>
</feature>
<evidence type="ECO:0000259" key="2">
    <source>
        <dbReference type="Pfam" id="PF03795"/>
    </source>
</evidence>
<accession>A0ABT7YZX6</accession>
<dbReference type="SUPFAM" id="SSF54909">
    <property type="entry name" value="Dimeric alpha+beta barrel"/>
    <property type="match status" value="1"/>
</dbReference>
<dbReference type="PANTHER" id="PTHR35174:SF3">
    <property type="entry name" value="BLL7171 PROTEIN"/>
    <property type="match status" value="1"/>
</dbReference>
<name>A0ABT7YZX6_9ACTN</name>
<dbReference type="Pfam" id="PF03795">
    <property type="entry name" value="YCII"/>
    <property type="match status" value="1"/>
</dbReference>
<proteinExistence type="inferred from homology"/>
<dbReference type="RefSeq" id="WP_290109589.1">
    <property type="nucleotide sequence ID" value="NZ_JAUEPL010000002.1"/>
</dbReference>
<dbReference type="InterPro" id="IPR011008">
    <property type="entry name" value="Dimeric_a/b-barrel"/>
</dbReference>
<dbReference type="InterPro" id="IPR005545">
    <property type="entry name" value="YCII"/>
</dbReference>
<organism evidence="3 4">
    <name type="scientific">Streptomyces ficellus</name>
    <dbReference type="NCBI Taxonomy" id="1977088"/>
    <lineage>
        <taxon>Bacteria</taxon>
        <taxon>Bacillati</taxon>
        <taxon>Actinomycetota</taxon>
        <taxon>Actinomycetes</taxon>
        <taxon>Kitasatosporales</taxon>
        <taxon>Streptomycetaceae</taxon>
        <taxon>Streptomyces</taxon>
    </lineage>
</organism>
<dbReference type="Proteomes" id="UP001174050">
    <property type="component" value="Unassembled WGS sequence"/>
</dbReference>
<protein>
    <submittedName>
        <fullName evidence="3">YciI family protein</fullName>
    </submittedName>
</protein>
<dbReference type="PANTHER" id="PTHR35174">
    <property type="entry name" value="BLL7171 PROTEIN-RELATED"/>
    <property type="match status" value="1"/>
</dbReference>
<dbReference type="EMBL" id="JAUEPL010000002">
    <property type="protein sequence ID" value="MDN3292785.1"/>
    <property type="molecule type" value="Genomic_DNA"/>
</dbReference>
<evidence type="ECO:0000313" key="3">
    <source>
        <dbReference type="EMBL" id="MDN3292785.1"/>
    </source>
</evidence>
<keyword evidence="4" id="KW-1185">Reference proteome</keyword>